<name>X1AUP1_9ZZZZ</name>
<comment type="caution">
    <text evidence="1">The sequence shown here is derived from an EMBL/GenBank/DDBJ whole genome shotgun (WGS) entry which is preliminary data.</text>
</comment>
<dbReference type="EMBL" id="BART01018161">
    <property type="protein sequence ID" value="GAG86699.1"/>
    <property type="molecule type" value="Genomic_DNA"/>
</dbReference>
<protein>
    <submittedName>
        <fullName evidence="1">Uncharacterized protein</fullName>
    </submittedName>
</protein>
<gene>
    <name evidence="1" type="ORF">S01H4_34336</name>
</gene>
<dbReference type="AlphaFoldDB" id="X1AUP1"/>
<sequence>MDADGDLLENTVISNSISQDIDITDGNYIYIDYGVANATVVIAQAALTVDSASTSIAFDRLVLGYNINDVFYPSPALLQVFVAQLI</sequence>
<evidence type="ECO:0000313" key="1">
    <source>
        <dbReference type="EMBL" id="GAG86699.1"/>
    </source>
</evidence>
<proteinExistence type="predicted"/>
<organism evidence="1">
    <name type="scientific">marine sediment metagenome</name>
    <dbReference type="NCBI Taxonomy" id="412755"/>
    <lineage>
        <taxon>unclassified sequences</taxon>
        <taxon>metagenomes</taxon>
        <taxon>ecological metagenomes</taxon>
    </lineage>
</organism>
<accession>X1AUP1</accession>
<reference evidence="1" key="1">
    <citation type="journal article" date="2014" name="Front. Microbiol.">
        <title>High frequency of phylogenetically diverse reductive dehalogenase-homologous genes in deep subseafloor sedimentary metagenomes.</title>
        <authorList>
            <person name="Kawai M."/>
            <person name="Futagami T."/>
            <person name="Toyoda A."/>
            <person name="Takaki Y."/>
            <person name="Nishi S."/>
            <person name="Hori S."/>
            <person name="Arai W."/>
            <person name="Tsubouchi T."/>
            <person name="Morono Y."/>
            <person name="Uchiyama I."/>
            <person name="Ito T."/>
            <person name="Fujiyama A."/>
            <person name="Inagaki F."/>
            <person name="Takami H."/>
        </authorList>
    </citation>
    <scope>NUCLEOTIDE SEQUENCE</scope>
    <source>
        <strain evidence="1">Expedition CK06-06</strain>
    </source>
</reference>